<feature type="region of interest" description="Disordered" evidence="1">
    <location>
        <begin position="648"/>
        <end position="701"/>
    </location>
</feature>
<dbReference type="EMBL" id="MIGC01000477">
    <property type="protein sequence ID" value="PHJ24932.1"/>
    <property type="molecule type" value="Genomic_DNA"/>
</dbReference>
<protein>
    <submittedName>
        <fullName evidence="2">Chromosome condensation regulator repeat protein</fullName>
    </submittedName>
</protein>
<name>A0A2C6LD60_9APIC</name>
<organism evidence="2 3">
    <name type="scientific">Cystoisospora suis</name>
    <dbReference type="NCBI Taxonomy" id="483139"/>
    <lineage>
        <taxon>Eukaryota</taxon>
        <taxon>Sar</taxon>
        <taxon>Alveolata</taxon>
        <taxon>Apicomplexa</taxon>
        <taxon>Conoidasida</taxon>
        <taxon>Coccidia</taxon>
        <taxon>Eucoccidiorida</taxon>
        <taxon>Eimeriorina</taxon>
        <taxon>Sarcocystidae</taxon>
        <taxon>Cystoisospora</taxon>
    </lineage>
</organism>
<sequence length="1655" mass="176945">MAISLPPQSVFIWGGSAVPGHQLTAYATQPRPQSASALAPFTGVKDRDSRTCAAESTTLSFPVSTVSDTLLMECGDDGTPAFGNATGKSVVIPEAASVAPTRPSSASRPSCGAAASPDCCSSAADYRPYLAFFSPLRLKGLAAGDRGEAHADGDWVTQTAARSCPVLVKESLVVNDKVGLAVGADGRLRLWFCSERPCLVRPALALYSPYPVPFSGFCTPVCSPTSPAPSPEDGSSDPGRSSSVPGSLVGGTRLEYRIWPRPLPYPLLHLQGASSAWPGAGGIKQLALSSSRCFLLTSEGLLYSSFLPHAVSPSTPSPERCPSVSSPGKHSLSSSASPFSPGGTSERAKPTGVDAGGTCGNPVTSLRCPVSPCFLGGRNRDTREAPTATAPRPPHTTALSQLRFSSNASSSFVNSSSHSPSCPHFRGHAGYPWTVYLVFSPVRDICNISSFSCSDSHTAAIVDTHAPAFRLSSAPEPSGCFSSNRSSTHTGPPSLGACAAQAILRSSRGLPPSPSFVLDVLAPLSVSVRNSSLFDFCCLYLLFNLPLLLSFPLASDAVSRLVKRAILLPQGDLMPLTGTDSYLPASAGMQYLLRALKAALTTASLGAETLESWLSLASTLFFFDRVVSEPSDCGRRVAVHRTEEVASVVSTGHTDANKENQSIVKNDSNHTRSRPEVCRSADDSPPSASRRRSESGTRQQEMELLDLRTGCAVQQREALSDSAAAPEQMQTRTAYGTDSRTHLCAEGERDVRLARTLDCATLPKMSRKEEGRSTPAILHESDSFSRSGAALLSGTDRAAKDTFAREEGAEALQLWEELEQMWFPNSRVLRPALASAAMELSTLLRGKLESPTFSLQSDLLDENTSSALSLRGSAGGEHARPRFGEEPYAGSVSSSEDGLACTSLFAPAEKGPILLLVLPRRASDLLMADGRLRRERRLLLDKWTRAYWATEDEEPGAVVRKARGLEKTAQTGKQEKHGKEFFAEATCVSVADAEGSSCGQGENGGKEEEKTLGQHRGQRPTGKSKGNTIDRDASGRNGRCLDSCETEPPVHQDEEKTFRSLPECVEISRAGADNKSTTESVRAAPCVRADRFLVPMRDTDYAVGCSDSRLSRASHVTEGNGGTSGNTRGGVSSRHRAGFLEASCGPFPVAAADGTGIRGTPLVGHSRMRPSHASASGDISGDSPCSGVASWSPCSSLVSGVETVQEVSVLGGSEVKEIGELRTTRDASALSATGTNHTEEWTEEEKQTGFSWQKVKHRKKRVEAASERELVGDGTATRQNTITGSPVEMHSYTKEIRSQESPATRASKEKKNESHRPDQAATDVGKSPWIRLPKSARNSRTACTSPVMMWGPSKDSPFQSPSILPPCSSRPSSSFASSEGNSDVPRDVRSVFRLCDFLVTTGTKKKSRKGSALEVTSRASPFSGEEGTSAWRPGTHGAWKTVKENCIAGDTANTAGEEKLSTDLASVMQEEEALHEAKQLKLRLLQEQEQAHEASSVVRSPGLPSIVFVPRQSAAGGFTSCGRGRAVVHRNQARGGSAGRLLANCRDHTASFNCWGKEAALRAQGEESLVTDLKIIQMQQSREHEEEQVRLREEAEVQEALRLVDEMEKREREAARQLKREMDRAAAKERSRAQRQTRGGSRGSRWTGRTYGPGE</sequence>
<feature type="compositionally biased region" description="Low complexity" evidence="1">
    <location>
        <begin position="331"/>
        <end position="345"/>
    </location>
</feature>
<dbReference type="GeneID" id="94424613"/>
<feature type="region of interest" description="Disordered" evidence="1">
    <location>
        <begin position="994"/>
        <end position="1057"/>
    </location>
</feature>
<feature type="compositionally biased region" description="Low complexity" evidence="1">
    <location>
        <begin position="1634"/>
        <end position="1655"/>
    </location>
</feature>
<comment type="caution">
    <text evidence="2">The sequence shown here is derived from an EMBL/GenBank/DDBJ whole genome shotgun (WGS) entry which is preliminary data.</text>
</comment>
<feature type="region of interest" description="Disordered" evidence="1">
    <location>
        <begin position="1265"/>
        <end position="1384"/>
    </location>
</feature>
<dbReference type="Proteomes" id="UP000221165">
    <property type="component" value="Unassembled WGS sequence"/>
</dbReference>
<accession>A0A2C6LD60</accession>
<keyword evidence="3" id="KW-1185">Reference proteome</keyword>
<feature type="compositionally biased region" description="Basic and acidic residues" evidence="1">
    <location>
        <begin position="1609"/>
        <end position="1632"/>
    </location>
</feature>
<feature type="compositionally biased region" description="Polar residues" evidence="1">
    <location>
        <begin position="648"/>
        <end position="666"/>
    </location>
</feature>
<feature type="region of interest" description="Disordered" evidence="1">
    <location>
        <begin position="1609"/>
        <end position="1655"/>
    </location>
</feature>
<feature type="region of interest" description="Disordered" evidence="1">
    <location>
        <begin position="379"/>
        <end position="399"/>
    </location>
</feature>
<proteinExistence type="predicted"/>
<dbReference type="RefSeq" id="XP_067926604.1">
    <property type="nucleotide sequence ID" value="XM_068061402.1"/>
</dbReference>
<feature type="compositionally biased region" description="Basic and acidic residues" evidence="1">
    <location>
        <begin position="1306"/>
        <end position="1318"/>
    </location>
</feature>
<feature type="compositionally biased region" description="Low complexity" evidence="1">
    <location>
        <begin position="385"/>
        <end position="399"/>
    </location>
</feature>
<feature type="compositionally biased region" description="Basic and acidic residues" evidence="1">
    <location>
        <begin position="667"/>
        <end position="682"/>
    </location>
</feature>
<dbReference type="CDD" id="cd22249">
    <property type="entry name" value="UDM1_RNF168_RNF169-like"/>
    <property type="match status" value="1"/>
</dbReference>
<evidence type="ECO:0000256" key="1">
    <source>
        <dbReference type="SAM" id="MobiDB-lite"/>
    </source>
</evidence>
<feature type="compositionally biased region" description="Low complexity" evidence="1">
    <location>
        <begin position="1360"/>
        <end position="1378"/>
    </location>
</feature>
<feature type="compositionally biased region" description="Gly residues" evidence="1">
    <location>
        <begin position="1119"/>
        <end position="1128"/>
    </location>
</feature>
<feature type="region of interest" description="Disordered" evidence="1">
    <location>
        <begin position="1158"/>
        <end position="1181"/>
    </location>
</feature>
<evidence type="ECO:0000313" key="2">
    <source>
        <dbReference type="EMBL" id="PHJ24932.1"/>
    </source>
</evidence>
<evidence type="ECO:0000313" key="3">
    <source>
        <dbReference type="Proteomes" id="UP000221165"/>
    </source>
</evidence>
<reference evidence="2 3" key="1">
    <citation type="journal article" date="2017" name="Int. J. Parasitol.">
        <title>The genome of the protozoan parasite Cystoisospora suis and a reverse vaccinology approach to identify vaccine candidates.</title>
        <authorList>
            <person name="Palmieri N."/>
            <person name="Shrestha A."/>
            <person name="Ruttkowski B."/>
            <person name="Beck T."/>
            <person name="Vogl C."/>
            <person name="Tomley F."/>
            <person name="Blake D.P."/>
            <person name="Joachim A."/>
        </authorList>
    </citation>
    <scope>NUCLEOTIDE SEQUENCE [LARGE SCALE GENOMIC DNA]</scope>
    <source>
        <strain evidence="2 3">Wien I</strain>
    </source>
</reference>
<feature type="region of interest" description="Disordered" evidence="1">
    <location>
        <begin position="1113"/>
        <end position="1132"/>
    </location>
</feature>
<feature type="compositionally biased region" description="Basic and acidic residues" evidence="1">
    <location>
        <begin position="1048"/>
        <end position="1057"/>
    </location>
</feature>
<feature type="region of interest" description="Disordered" evidence="1">
    <location>
        <begin position="314"/>
        <end position="356"/>
    </location>
</feature>
<dbReference type="OrthoDB" id="10361257at2759"/>
<dbReference type="VEuPathDB" id="ToxoDB:CSUI_001196"/>
<gene>
    <name evidence="2" type="ORF">CSUI_001196</name>
</gene>
<feature type="region of interest" description="Disordered" evidence="1">
    <location>
        <begin position="716"/>
        <end position="736"/>
    </location>
</feature>
<feature type="region of interest" description="Disordered" evidence="1">
    <location>
        <begin position="226"/>
        <end position="248"/>
    </location>
</feature>